<dbReference type="RefSeq" id="WP_378966631.1">
    <property type="nucleotide sequence ID" value="NZ_JBHSWN010000001.1"/>
</dbReference>
<dbReference type="EMBL" id="JBHSWN010000001">
    <property type="protein sequence ID" value="MFC6788519.1"/>
    <property type="molecule type" value="Genomic_DNA"/>
</dbReference>
<sequence>MNAREEAVCVAINDNDRAWYEMLVPFILSLRRSDYRGHIAVIGFGLSQRKIDILRAQGINVSVAEEEALPVGRYLEVARLCDLNPGLKKIALYDADIWFPAGTFDLFSLVEGDNIFVCTDAWFSDFITNPLIGPDRQAHSRMVRDEVANLYGSALQAGLIAGTRQAWQDFAAHVRECLGRVGIDFRAVYGLDTTILHLWGAKERVTLLPETENFVTKNGVKEGIDANCNVMLSSAAGPIRGLHMTTDIRFLNCWRFYNIHSSEALRAGAPFALSTSGVSPLPAVPHHVEGAAAEMGLEIVTVASEEGARWQAFRDGENLSIIAAGNHQIRLRTVREFKPLVMTVMYLSGYPAPVRAWIESSGQVMEIGRNMIQAVFLPAPQETEFTLHSESLPGQNCTIVWMLSDRDAMRQ</sequence>
<protein>
    <submittedName>
        <fullName evidence="1">Uncharacterized protein</fullName>
    </submittedName>
</protein>
<dbReference type="Proteomes" id="UP001596292">
    <property type="component" value="Unassembled WGS sequence"/>
</dbReference>
<comment type="caution">
    <text evidence="1">The sequence shown here is derived from an EMBL/GenBank/DDBJ whole genome shotgun (WGS) entry which is preliminary data.</text>
</comment>
<keyword evidence="2" id="KW-1185">Reference proteome</keyword>
<organism evidence="1 2">
    <name type="scientific">Methylobacterium komagatae</name>
    <dbReference type="NCBI Taxonomy" id="374425"/>
    <lineage>
        <taxon>Bacteria</taxon>
        <taxon>Pseudomonadati</taxon>
        <taxon>Pseudomonadota</taxon>
        <taxon>Alphaproteobacteria</taxon>
        <taxon>Hyphomicrobiales</taxon>
        <taxon>Methylobacteriaceae</taxon>
        <taxon>Methylobacterium</taxon>
    </lineage>
</organism>
<accession>A0ABW2BF24</accession>
<name>A0ABW2BF24_9HYPH</name>
<evidence type="ECO:0000313" key="2">
    <source>
        <dbReference type="Proteomes" id="UP001596292"/>
    </source>
</evidence>
<gene>
    <name evidence="1" type="ORF">ACFQE0_02090</name>
</gene>
<proteinExistence type="predicted"/>
<evidence type="ECO:0000313" key="1">
    <source>
        <dbReference type="EMBL" id="MFC6788519.1"/>
    </source>
</evidence>
<reference evidence="2" key="1">
    <citation type="journal article" date="2019" name="Int. J. Syst. Evol. Microbiol.">
        <title>The Global Catalogue of Microorganisms (GCM) 10K type strain sequencing project: providing services to taxonomists for standard genome sequencing and annotation.</title>
        <authorList>
            <consortium name="The Broad Institute Genomics Platform"/>
            <consortium name="The Broad Institute Genome Sequencing Center for Infectious Disease"/>
            <person name="Wu L."/>
            <person name="Ma J."/>
        </authorList>
    </citation>
    <scope>NUCLEOTIDE SEQUENCE [LARGE SCALE GENOMIC DNA]</scope>
    <source>
        <strain evidence="2">CCUG 48316</strain>
    </source>
</reference>